<evidence type="ECO:0000259" key="6">
    <source>
        <dbReference type="Pfam" id="PF04932"/>
    </source>
</evidence>
<evidence type="ECO:0000256" key="4">
    <source>
        <dbReference type="ARBA" id="ARBA00023136"/>
    </source>
</evidence>
<protein>
    <submittedName>
        <fullName evidence="7">O-antigen ligase family protein</fullName>
    </submittedName>
</protein>
<dbReference type="InterPro" id="IPR051533">
    <property type="entry name" value="WaaL-like"/>
</dbReference>
<sequence>MKHLVSNDEYWFNVLFALVPTSLLFSPAASSILLFVLVFWSIINFFFLEKLPLELPLGYKVLFCFYFLFLILHITSLFYTEDISRAFSLLRKRVPLLLIPVIFYMNFKYIDFKTLLKTYVYVVLAAAIFTIFNSFYSIYLNNESLETFFTYYLRYFYISFMPYEMHPSYFGILLCSSLAVLLNNTVKSITLSVLFCVILVFNIYLISSQMITFICIMLFLFFILKKAKEFFNKVLYKSFLILLLILSLILVFNGKFVTKAIVNIFEIHNNSNIFYRASHFFEQGDITRRKNWESAYNVINDNLIFGVGIGDGINEMQKFREKRTWIYTARLNAHNQFLEELVHFGIIGFVCFISLLFIVFYLSKEDLFHLSIFFILFCIMFTESILNRQVGVIVFSFLMSFLVFNNLNKIND</sequence>
<keyword evidence="7" id="KW-0436">Ligase</keyword>
<reference evidence="8" key="2">
    <citation type="submission" date="2023-07" db="EMBL/GenBank/DDBJ databases">
        <title>Genome of Winogradskyella sp. E313.</title>
        <authorList>
            <person name="Zhou Y."/>
        </authorList>
    </citation>
    <scope>NUCLEOTIDE SEQUENCE [LARGE SCALE GENOMIC DNA]</scope>
    <source>
        <strain evidence="8">E313</strain>
    </source>
</reference>
<evidence type="ECO:0000313" key="7">
    <source>
        <dbReference type="EMBL" id="MCC1483487.1"/>
    </source>
</evidence>
<evidence type="ECO:0000256" key="3">
    <source>
        <dbReference type="ARBA" id="ARBA00022989"/>
    </source>
</evidence>
<dbReference type="RefSeq" id="WP_227475934.1">
    <property type="nucleotide sequence ID" value="NZ_JAFMPT010000002.1"/>
</dbReference>
<feature type="transmembrane region" description="Helical" evidence="5">
    <location>
        <begin position="169"/>
        <end position="186"/>
    </location>
</feature>
<feature type="transmembrane region" description="Helical" evidence="5">
    <location>
        <begin position="24"/>
        <end position="47"/>
    </location>
</feature>
<dbReference type="EMBL" id="JAFMPT010000002">
    <property type="protein sequence ID" value="MCC1483487.1"/>
    <property type="molecule type" value="Genomic_DNA"/>
</dbReference>
<dbReference type="PANTHER" id="PTHR37422:SF17">
    <property type="entry name" value="O-ANTIGEN LIGASE"/>
    <property type="match status" value="1"/>
</dbReference>
<feature type="transmembrane region" description="Helical" evidence="5">
    <location>
        <begin position="234"/>
        <end position="252"/>
    </location>
</feature>
<dbReference type="Pfam" id="PF04932">
    <property type="entry name" value="Wzy_C"/>
    <property type="match status" value="1"/>
</dbReference>
<name>A0ABS8EKW7_9FLAO</name>
<feature type="transmembrane region" description="Helical" evidence="5">
    <location>
        <begin position="193"/>
        <end position="222"/>
    </location>
</feature>
<keyword evidence="2 5" id="KW-0812">Transmembrane</keyword>
<accession>A0ABS8EKW7</accession>
<keyword evidence="8" id="KW-1185">Reference proteome</keyword>
<feature type="transmembrane region" description="Helical" evidence="5">
    <location>
        <begin position="119"/>
        <end position="139"/>
    </location>
</feature>
<reference evidence="8" key="1">
    <citation type="submission" date="2021-03" db="EMBL/GenBank/DDBJ databases">
        <title>Genome of Cognatishimia sp. F0-27.</title>
        <authorList>
            <person name="Ping X."/>
        </authorList>
    </citation>
    <scope>NUCLEOTIDE SEQUENCE [LARGE SCALE GENOMIC DNA]</scope>
    <source>
        <strain evidence="8">E313</strain>
    </source>
</reference>
<evidence type="ECO:0000256" key="1">
    <source>
        <dbReference type="ARBA" id="ARBA00004141"/>
    </source>
</evidence>
<organism evidence="7 8">
    <name type="scientific">Winogradskyella immobilis</name>
    <dbReference type="NCBI Taxonomy" id="2816852"/>
    <lineage>
        <taxon>Bacteria</taxon>
        <taxon>Pseudomonadati</taxon>
        <taxon>Bacteroidota</taxon>
        <taxon>Flavobacteriia</taxon>
        <taxon>Flavobacteriales</taxon>
        <taxon>Flavobacteriaceae</taxon>
        <taxon>Winogradskyella</taxon>
    </lineage>
</organism>
<feature type="transmembrane region" description="Helical" evidence="5">
    <location>
        <begin position="341"/>
        <end position="361"/>
    </location>
</feature>
<dbReference type="InterPro" id="IPR007016">
    <property type="entry name" value="O-antigen_ligase-rel_domated"/>
</dbReference>
<comment type="subcellular location">
    <subcellularLocation>
        <location evidence="1">Membrane</location>
        <topology evidence="1">Multi-pass membrane protein</topology>
    </subcellularLocation>
</comment>
<feature type="transmembrane region" description="Helical" evidence="5">
    <location>
        <begin position="59"/>
        <end position="78"/>
    </location>
</feature>
<feature type="domain" description="O-antigen ligase-related" evidence="6">
    <location>
        <begin position="195"/>
        <end position="353"/>
    </location>
</feature>
<keyword evidence="4 5" id="KW-0472">Membrane</keyword>
<keyword evidence="3 5" id="KW-1133">Transmembrane helix</keyword>
<feature type="transmembrane region" description="Helical" evidence="5">
    <location>
        <begin position="390"/>
        <end position="407"/>
    </location>
</feature>
<dbReference type="PANTHER" id="PTHR37422">
    <property type="entry name" value="TEICHURONIC ACID BIOSYNTHESIS PROTEIN TUAE"/>
    <property type="match status" value="1"/>
</dbReference>
<proteinExistence type="predicted"/>
<dbReference type="Proteomes" id="UP000778797">
    <property type="component" value="Unassembled WGS sequence"/>
</dbReference>
<dbReference type="GO" id="GO:0016874">
    <property type="term" value="F:ligase activity"/>
    <property type="evidence" value="ECO:0007669"/>
    <property type="project" value="UniProtKB-KW"/>
</dbReference>
<evidence type="ECO:0000256" key="2">
    <source>
        <dbReference type="ARBA" id="ARBA00022692"/>
    </source>
</evidence>
<evidence type="ECO:0000256" key="5">
    <source>
        <dbReference type="SAM" id="Phobius"/>
    </source>
</evidence>
<gene>
    <name evidence="7" type="ORF">J1C55_02695</name>
</gene>
<evidence type="ECO:0000313" key="8">
    <source>
        <dbReference type="Proteomes" id="UP000778797"/>
    </source>
</evidence>
<comment type="caution">
    <text evidence="7">The sequence shown here is derived from an EMBL/GenBank/DDBJ whole genome shotgun (WGS) entry which is preliminary data.</text>
</comment>